<dbReference type="AlphaFoldDB" id="A0A0A9YMC5"/>
<organism evidence="2">
    <name type="scientific">Lygus hesperus</name>
    <name type="common">Western plant bug</name>
    <dbReference type="NCBI Taxonomy" id="30085"/>
    <lineage>
        <taxon>Eukaryota</taxon>
        <taxon>Metazoa</taxon>
        <taxon>Ecdysozoa</taxon>
        <taxon>Arthropoda</taxon>
        <taxon>Hexapoda</taxon>
        <taxon>Insecta</taxon>
        <taxon>Pterygota</taxon>
        <taxon>Neoptera</taxon>
        <taxon>Paraneoptera</taxon>
        <taxon>Hemiptera</taxon>
        <taxon>Heteroptera</taxon>
        <taxon>Panheteroptera</taxon>
        <taxon>Cimicomorpha</taxon>
        <taxon>Miridae</taxon>
        <taxon>Mirini</taxon>
        <taxon>Lygus</taxon>
    </lineage>
</organism>
<dbReference type="EMBL" id="GBHO01012949">
    <property type="protein sequence ID" value="JAG30655.1"/>
    <property type="molecule type" value="Transcribed_RNA"/>
</dbReference>
<reference evidence="2" key="2">
    <citation type="submission" date="2014-07" db="EMBL/GenBank/DDBJ databases">
        <authorList>
            <person name="Hull J."/>
        </authorList>
    </citation>
    <scope>NUCLEOTIDE SEQUENCE</scope>
</reference>
<protein>
    <submittedName>
        <fullName evidence="2">GTPase Der</fullName>
    </submittedName>
</protein>
<feature type="compositionally biased region" description="Low complexity" evidence="1">
    <location>
        <begin position="139"/>
        <end position="149"/>
    </location>
</feature>
<feature type="compositionally biased region" description="Low complexity" evidence="1">
    <location>
        <begin position="162"/>
        <end position="175"/>
    </location>
</feature>
<dbReference type="Gene3D" id="3.40.50.300">
    <property type="entry name" value="P-loop containing nucleotide triphosphate hydrolases"/>
    <property type="match status" value="1"/>
</dbReference>
<feature type="region of interest" description="Disordered" evidence="1">
    <location>
        <begin position="139"/>
        <end position="175"/>
    </location>
</feature>
<dbReference type="SUPFAM" id="SSF52540">
    <property type="entry name" value="P-loop containing nucleoside triphosphate hydrolases"/>
    <property type="match status" value="1"/>
</dbReference>
<evidence type="ECO:0000256" key="1">
    <source>
        <dbReference type="SAM" id="MobiDB-lite"/>
    </source>
</evidence>
<name>A0A0A9YMC5_LYGHE</name>
<gene>
    <name evidence="2" type="primary">der_12</name>
    <name evidence="2" type="ORF">CM83_15343</name>
</gene>
<evidence type="ECO:0000313" key="2">
    <source>
        <dbReference type="EMBL" id="JAG30655.1"/>
    </source>
</evidence>
<reference evidence="2" key="1">
    <citation type="journal article" date="2014" name="PLoS ONE">
        <title>Transcriptome-Based Identification of ABC Transporters in the Western Tarnished Plant Bug Lygus hesperus.</title>
        <authorList>
            <person name="Hull J.J."/>
            <person name="Chaney K."/>
            <person name="Geib S.M."/>
            <person name="Fabrick J.A."/>
            <person name="Brent C.S."/>
            <person name="Walsh D."/>
            <person name="Lavine L.C."/>
        </authorList>
    </citation>
    <scope>NUCLEOTIDE SEQUENCE</scope>
</reference>
<proteinExistence type="predicted"/>
<sequence>MFVVDVREGITALDEYFAKELRKWIGPSASIAGGDVAARVYKQYKVDGAFDVNTVRMYCSKQVLVIANKYDYGSDTVTENIDNLDDLHFPKSDVIAFSAIHRIGMGEYYQGLVQCMENALRSWDQVQSRLLEQIRRMEATTASSTQDAATRCESVSGDSADSTVNTDSTVSTDSTNSTVKKVVCKTIEHGTEDETIVESGTRDDGMGG</sequence>
<dbReference type="InterPro" id="IPR027417">
    <property type="entry name" value="P-loop_NTPase"/>
</dbReference>
<accession>A0A0A9YMC5</accession>